<organism evidence="1 2">
    <name type="scientific">Caulobacter vibrioides</name>
    <name type="common">Caulobacter crescentus</name>
    <dbReference type="NCBI Taxonomy" id="155892"/>
    <lineage>
        <taxon>Bacteria</taxon>
        <taxon>Pseudomonadati</taxon>
        <taxon>Pseudomonadota</taxon>
        <taxon>Alphaproteobacteria</taxon>
        <taxon>Caulobacterales</taxon>
        <taxon>Caulobacteraceae</taxon>
        <taxon>Caulobacter</taxon>
    </lineage>
</organism>
<name>A0A290MJP1_CAUVI</name>
<reference evidence="2" key="1">
    <citation type="submission" date="2017-09" db="EMBL/GenBank/DDBJ databases">
        <title>Genome evolution observed in wild isolates of Caulobacter crescentus.</title>
        <authorList>
            <person name="Ely B."/>
            <person name="Wilson K."/>
            <person name="Scott D."/>
        </authorList>
    </citation>
    <scope>NUCLEOTIDE SEQUENCE [LARGE SCALE GENOMIC DNA]</scope>
    <source>
        <strain evidence="2">CB13b1a</strain>
    </source>
</reference>
<dbReference type="AlphaFoldDB" id="A0A290MJP1"/>
<protein>
    <submittedName>
        <fullName evidence="1">Uncharacterized protein</fullName>
    </submittedName>
</protein>
<proteinExistence type="predicted"/>
<evidence type="ECO:0000313" key="2">
    <source>
        <dbReference type="Proteomes" id="UP000217311"/>
    </source>
</evidence>
<sequence length="89" mass="9888">MGLTRVKDVPYTAPGARFHFREPVVMLDAAHCQRIEIAHVSEGWIVTEGGRLAGRFETVETAYQQALAICDDLFEQGVPSRVYELPQAA</sequence>
<gene>
    <name evidence="1" type="ORF">CA606_07940</name>
</gene>
<dbReference type="EMBL" id="CP023315">
    <property type="protein sequence ID" value="ATC32286.1"/>
    <property type="molecule type" value="Genomic_DNA"/>
</dbReference>
<dbReference type="Proteomes" id="UP000217311">
    <property type="component" value="Chromosome"/>
</dbReference>
<evidence type="ECO:0000313" key="1">
    <source>
        <dbReference type="EMBL" id="ATC32286.1"/>
    </source>
</evidence>
<accession>A0A290MJP1</accession>